<dbReference type="InterPro" id="IPR038772">
    <property type="entry name" value="Sph/SMPD2-like"/>
</dbReference>
<dbReference type="InterPro" id="IPR005135">
    <property type="entry name" value="Endo/exonuclease/phosphatase"/>
</dbReference>
<comment type="caution">
    <text evidence="5">The sequence shown here is derived from an EMBL/GenBank/DDBJ whole genome shotgun (WGS) entry which is preliminary data.</text>
</comment>
<sequence>MDISRSRPPPIRTYWISNHKEARLKLFTETVLDNFDVILLQETFKTGSSRQKRLVKIAYSKGFQYSTSLSPVSFLKTLKVDGGCTILSRFPIVESGMNFYTADAVDVDKFSQKGTLFAKIELSRGIYLFVFTTHMQASYELNCKINCPEALARLSQFKEIHDYIKDCQFKYKFNPDTDCCIFGGDVNVDGKGTNEMEVHSEEYLRMLSTLKGSEFEVNDLIFDSLNVHPNTYDTILKPFWAKIFKMDKEQQCLDYLFCFKTKDLKKGKLNKNNLNLSAAESTFFFKDTKVLPFKVENRSFTQISDHFGLTTTLTFT</sequence>
<dbReference type="CDD" id="cd09078">
    <property type="entry name" value="nSMase"/>
    <property type="match status" value="1"/>
</dbReference>
<dbReference type="GO" id="GO:0004767">
    <property type="term" value="F:sphingomyelin phosphodiesterase activity"/>
    <property type="evidence" value="ECO:0007669"/>
    <property type="project" value="UniProtKB-EC"/>
</dbReference>
<dbReference type="Pfam" id="PF03372">
    <property type="entry name" value="Exo_endo_phos"/>
    <property type="match status" value="1"/>
</dbReference>
<dbReference type="Gene3D" id="3.60.10.10">
    <property type="entry name" value="Endonuclease/exonuclease/phosphatase"/>
    <property type="match status" value="1"/>
</dbReference>
<evidence type="ECO:0000256" key="1">
    <source>
        <dbReference type="ARBA" id="ARBA00006335"/>
    </source>
</evidence>
<feature type="domain" description="Endonuclease/exonuclease/phosphatase" evidence="4">
    <location>
        <begin position="32"/>
        <end position="189"/>
    </location>
</feature>
<evidence type="ECO:0000259" key="4">
    <source>
        <dbReference type="Pfam" id="PF03372"/>
    </source>
</evidence>
<dbReference type="SUPFAM" id="SSF56219">
    <property type="entry name" value="DNase I-like"/>
    <property type="match status" value="1"/>
</dbReference>
<dbReference type="GO" id="GO:0005737">
    <property type="term" value="C:cytoplasm"/>
    <property type="evidence" value="ECO:0007669"/>
    <property type="project" value="TreeGrafter"/>
</dbReference>
<dbReference type="InterPro" id="IPR036691">
    <property type="entry name" value="Endo/exonu/phosph_ase_sf"/>
</dbReference>
<dbReference type="EC" id="3.1.4.12" evidence="2"/>
<dbReference type="Proteomes" id="UP001211065">
    <property type="component" value="Unassembled WGS sequence"/>
</dbReference>
<evidence type="ECO:0000256" key="2">
    <source>
        <dbReference type="ARBA" id="ARBA00012369"/>
    </source>
</evidence>
<protein>
    <recommendedName>
        <fullName evidence="2">sphingomyelin phosphodiesterase</fullName>
        <ecNumber evidence="2">3.1.4.12</ecNumber>
    </recommendedName>
</protein>
<keyword evidence="6" id="KW-1185">Reference proteome</keyword>
<dbReference type="PANTHER" id="PTHR16320:SF1">
    <property type="entry name" value="SPHINGOMYELINASE DDB_G0288017"/>
    <property type="match status" value="1"/>
</dbReference>
<accession>A0AAD5XYX7</accession>
<dbReference type="GO" id="GO:0005576">
    <property type="term" value="C:extracellular region"/>
    <property type="evidence" value="ECO:0007669"/>
    <property type="project" value="InterPro"/>
</dbReference>
<comment type="similarity">
    <text evidence="1">Belongs to the neutral sphingomyelinase family.</text>
</comment>
<keyword evidence="3" id="KW-0378">Hydrolase</keyword>
<dbReference type="AlphaFoldDB" id="A0AAD5XYX7"/>
<organism evidence="5 6">
    <name type="scientific">Clydaea vesicula</name>
    <dbReference type="NCBI Taxonomy" id="447962"/>
    <lineage>
        <taxon>Eukaryota</taxon>
        <taxon>Fungi</taxon>
        <taxon>Fungi incertae sedis</taxon>
        <taxon>Chytridiomycota</taxon>
        <taxon>Chytridiomycota incertae sedis</taxon>
        <taxon>Chytridiomycetes</taxon>
        <taxon>Lobulomycetales</taxon>
        <taxon>Lobulomycetaceae</taxon>
        <taxon>Clydaea</taxon>
    </lineage>
</organism>
<dbReference type="EMBL" id="JADGJW010000018">
    <property type="protein sequence ID" value="KAJ3227353.1"/>
    <property type="molecule type" value="Genomic_DNA"/>
</dbReference>
<reference evidence="5" key="1">
    <citation type="submission" date="2020-05" db="EMBL/GenBank/DDBJ databases">
        <title>Phylogenomic resolution of chytrid fungi.</title>
        <authorList>
            <person name="Stajich J.E."/>
            <person name="Amses K."/>
            <person name="Simmons R."/>
            <person name="Seto K."/>
            <person name="Myers J."/>
            <person name="Bonds A."/>
            <person name="Quandt C.A."/>
            <person name="Barry K."/>
            <person name="Liu P."/>
            <person name="Grigoriev I."/>
            <person name="Longcore J.E."/>
            <person name="James T.Y."/>
        </authorList>
    </citation>
    <scope>NUCLEOTIDE SEQUENCE</scope>
    <source>
        <strain evidence="5">JEL0476</strain>
    </source>
</reference>
<evidence type="ECO:0000313" key="5">
    <source>
        <dbReference type="EMBL" id="KAJ3227353.1"/>
    </source>
</evidence>
<proteinExistence type="inferred from homology"/>
<dbReference type="PANTHER" id="PTHR16320">
    <property type="entry name" value="SPHINGOMYELINASE FAMILY MEMBER"/>
    <property type="match status" value="1"/>
</dbReference>
<dbReference type="InterPro" id="IPR017766">
    <property type="entry name" value="Sphingomyelinase/PLipase_C"/>
</dbReference>
<evidence type="ECO:0000256" key="3">
    <source>
        <dbReference type="ARBA" id="ARBA00022801"/>
    </source>
</evidence>
<evidence type="ECO:0000313" key="6">
    <source>
        <dbReference type="Proteomes" id="UP001211065"/>
    </source>
</evidence>
<name>A0AAD5XYX7_9FUNG</name>
<gene>
    <name evidence="5" type="ORF">HK099_002419</name>
</gene>